<keyword evidence="1" id="KW-1133">Transmembrane helix</keyword>
<proteinExistence type="predicted"/>
<reference evidence="2" key="1">
    <citation type="journal article" date="2021" name="Proc. Natl. Acad. Sci. U.S.A.">
        <title>A Catalog of Tens of Thousands of Viruses from Human Metagenomes Reveals Hidden Associations with Chronic Diseases.</title>
        <authorList>
            <person name="Tisza M.J."/>
            <person name="Buck C.B."/>
        </authorList>
    </citation>
    <scope>NUCLEOTIDE SEQUENCE</scope>
    <source>
        <strain evidence="2">CtXQq5</strain>
    </source>
</reference>
<evidence type="ECO:0000313" key="2">
    <source>
        <dbReference type="EMBL" id="DAD88199.1"/>
    </source>
</evidence>
<sequence>MNRLCGKRRVHCIRLFFVLLRAICGGYFCTVLIF</sequence>
<evidence type="ECO:0000256" key="1">
    <source>
        <dbReference type="SAM" id="Phobius"/>
    </source>
</evidence>
<feature type="transmembrane region" description="Helical" evidence="1">
    <location>
        <begin position="12"/>
        <end position="33"/>
    </location>
</feature>
<dbReference type="EMBL" id="BK015037">
    <property type="protein sequence ID" value="DAD88199.1"/>
    <property type="molecule type" value="Genomic_DNA"/>
</dbReference>
<keyword evidence="1" id="KW-0472">Membrane</keyword>
<keyword evidence="1" id="KW-0812">Transmembrane</keyword>
<organism evidence="2">
    <name type="scientific">Siphoviridae sp. ctXQq5</name>
    <dbReference type="NCBI Taxonomy" id="2826368"/>
    <lineage>
        <taxon>Viruses</taxon>
        <taxon>Duplodnaviria</taxon>
        <taxon>Heunggongvirae</taxon>
        <taxon>Uroviricota</taxon>
        <taxon>Caudoviricetes</taxon>
    </lineage>
</organism>
<name>A0A8S5N1H1_9CAUD</name>
<accession>A0A8S5N1H1</accession>
<protein>
    <submittedName>
        <fullName evidence="2">Uncharacterized protein</fullName>
    </submittedName>
</protein>